<keyword evidence="2" id="KW-1185">Reference proteome</keyword>
<organism evidence="1 2">
    <name type="scientific">Sulfuricaulis limicola</name>
    <dbReference type="NCBI Taxonomy" id="1620215"/>
    <lineage>
        <taxon>Bacteria</taxon>
        <taxon>Pseudomonadati</taxon>
        <taxon>Pseudomonadota</taxon>
        <taxon>Gammaproteobacteria</taxon>
        <taxon>Acidiferrobacterales</taxon>
        <taxon>Acidiferrobacteraceae</taxon>
        <taxon>Sulfuricaulis</taxon>
    </lineage>
</organism>
<dbReference type="Gene3D" id="3.40.30.10">
    <property type="entry name" value="Glutaredoxin"/>
    <property type="match status" value="1"/>
</dbReference>
<dbReference type="AlphaFoldDB" id="A0A1B4XCA0"/>
<protein>
    <submittedName>
        <fullName evidence="1">Alkyl hydroperoxide reductase</fullName>
    </submittedName>
</protein>
<sequence length="182" mass="19623">MNRIHVGQVIGRKTLVDTDSRPVPIPDGSRLVHLQFRRFAGCPFCSVHLHSFVRRHDDITAANIREVVVFRSTLTALQRHHGGVPFDIVADPGGSLYTDFGVGSGPGALLNPRVLFLALPNVLRMLPGLPGLPSSGESALGLPADFLIATDGKVRACKYGTHADDQWSVDELLAHAHDRGAP</sequence>
<dbReference type="EMBL" id="AP014879">
    <property type="protein sequence ID" value="BAV32416.1"/>
    <property type="molecule type" value="Genomic_DNA"/>
</dbReference>
<dbReference type="RefSeq" id="WP_096359099.1">
    <property type="nucleotide sequence ID" value="NZ_AP014879.1"/>
</dbReference>
<dbReference type="OrthoDB" id="9809746at2"/>
<dbReference type="InterPro" id="IPR032801">
    <property type="entry name" value="PXL2A/B/C"/>
</dbReference>
<gene>
    <name evidence="1" type="ORF">SCL_0092</name>
</gene>
<dbReference type="KEGG" id="slim:SCL_0092"/>
<name>A0A1B4XCA0_9GAMM</name>
<dbReference type="Pfam" id="PF13911">
    <property type="entry name" value="AhpC-TSA_2"/>
    <property type="match status" value="1"/>
</dbReference>
<accession>A0A1B4XCA0</accession>
<dbReference type="SUPFAM" id="SSF52833">
    <property type="entry name" value="Thioredoxin-like"/>
    <property type="match status" value="1"/>
</dbReference>
<proteinExistence type="predicted"/>
<dbReference type="InterPro" id="IPR036249">
    <property type="entry name" value="Thioredoxin-like_sf"/>
</dbReference>
<evidence type="ECO:0000313" key="1">
    <source>
        <dbReference type="EMBL" id="BAV32416.1"/>
    </source>
</evidence>
<dbReference type="Proteomes" id="UP000243180">
    <property type="component" value="Chromosome"/>
</dbReference>
<evidence type="ECO:0000313" key="2">
    <source>
        <dbReference type="Proteomes" id="UP000243180"/>
    </source>
</evidence>
<dbReference type="InParanoid" id="A0A1B4XCA0"/>
<reference evidence="1 2" key="1">
    <citation type="submission" date="2015-05" db="EMBL/GenBank/DDBJ databases">
        <title>Complete genome sequence of a sulfur-oxidizing gammaproteobacterium strain HA5.</title>
        <authorList>
            <person name="Miura A."/>
            <person name="Kojima H."/>
            <person name="Fukui M."/>
        </authorList>
    </citation>
    <scope>NUCLEOTIDE SEQUENCE [LARGE SCALE GENOMIC DNA]</scope>
    <source>
        <strain evidence="1 2">HA5</strain>
    </source>
</reference>